<dbReference type="NCBIfam" id="TIGR01536">
    <property type="entry name" value="asn_synth_AEB"/>
    <property type="match status" value="1"/>
</dbReference>
<dbReference type="GO" id="GO:0005524">
    <property type="term" value="F:ATP binding"/>
    <property type="evidence" value="ECO:0007669"/>
    <property type="project" value="UniProtKB-KW"/>
</dbReference>
<dbReference type="Gene3D" id="3.40.50.620">
    <property type="entry name" value="HUPs"/>
    <property type="match status" value="2"/>
</dbReference>
<dbReference type="SUPFAM" id="SSF52402">
    <property type="entry name" value="Adenine nucleotide alpha hydrolases-like"/>
    <property type="match status" value="1"/>
</dbReference>
<evidence type="ECO:0000256" key="2">
    <source>
        <dbReference type="ARBA" id="ARBA00005752"/>
    </source>
</evidence>
<keyword evidence="14" id="KW-1185">Reference proteome</keyword>
<dbReference type="PIRSF" id="PIRSF001589">
    <property type="entry name" value="Asn_synthetase_glu-h"/>
    <property type="match status" value="1"/>
</dbReference>
<evidence type="ECO:0000256" key="8">
    <source>
        <dbReference type="ARBA" id="ARBA00048741"/>
    </source>
</evidence>
<keyword evidence="7 9" id="KW-0315">Glutamine amidotransferase</keyword>
<dbReference type="InterPro" id="IPR017932">
    <property type="entry name" value="GATase_2_dom"/>
</dbReference>
<dbReference type="Pfam" id="PF00733">
    <property type="entry name" value="Asn_synthase"/>
    <property type="match status" value="1"/>
</dbReference>
<comment type="similarity">
    <text evidence="2">Belongs to the asparagine synthetase family.</text>
</comment>
<dbReference type="CDD" id="cd00712">
    <property type="entry name" value="AsnB"/>
    <property type="match status" value="1"/>
</dbReference>
<organism evidence="13 14">
    <name type="scientific">Umezawaea tangerina</name>
    <dbReference type="NCBI Taxonomy" id="84725"/>
    <lineage>
        <taxon>Bacteria</taxon>
        <taxon>Bacillati</taxon>
        <taxon>Actinomycetota</taxon>
        <taxon>Actinomycetes</taxon>
        <taxon>Pseudonocardiales</taxon>
        <taxon>Pseudonocardiaceae</taxon>
        <taxon>Umezawaea</taxon>
    </lineage>
</organism>
<feature type="domain" description="Glutamine amidotransferase type-2" evidence="12">
    <location>
        <begin position="2"/>
        <end position="213"/>
    </location>
</feature>
<dbReference type="EMBL" id="PVTF01000007">
    <property type="protein sequence ID" value="PRY39440.1"/>
    <property type="molecule type" value="Genomic_DNA"/>
</dbReference>
<dbReference type="PANTHER" id="PTHR43284:SF1">
    <property type="entry name" value="ASPARAGINE SYNTHETASE"/>
    <property type="match status" value="1"/>
</dbReference>
<evidence type="ECO:0000256" key="10">
    <source>
        <dbReference type="PIRSR" id="PIRSR001589-2"/>
    </source>
</evidence>
<dbReference type="InterPro" id="IPR033738">
    <property type="entry name" value="AsnB_N"/>
</dbReference>
<comment type="caution">
    <text evidence="13">The sequence shown here is derived from an EMBL/GenBank/DDBJ whole genome shotgun (WGS) entry which is preliminary data.</text>
</comment>
<name>A0A2T0T197_9PSEU</name>
<dbReference type="InterPro" id="IPR051786">
    <property type="entry name" value="ASN_synthetase/amidase"/>
</dbReference>
<feature type="binding site" evidence="10">
    <location>
        <position position="292"/>
    </location>
    <ligand>
        <name>ATP</name>
        <dbReference type="ChEBI" id="CHEBI:30616"/>
    </ligand>
</feature>
<evidence type="ECO:0000256" key="4">
    <source>
        <dbReference type="ARBA" id="ARBA00022741"/>
    </source>
</evidence>
<keyword evidence="6 9" id="KW-0061">Asparagine biosynthesis</keyword>
<evidence type="ECO:0000256" key="7">
    <source>
        <dbReference type="ARBA" id="ARBA00022962"/>
    </source>
</evidence>
<dbReference type="InterPro" id="IPR006426">
    <property type="entry name" value="Asn_synth_AEB"/>
</dbReference>
<proteinExistence type="inferred from homology"/>
<dbReference type="GO" id="GO:0005829">
    <property type="term" value="C:cytosol"/>
    <property type="evidence" value="ECO:0007669"/>
    <property type="project" value="TreeGrafter"/>
</dbReference>
<dbReference type="Proteomes" id="UP000239494">
    <property type="component" value="Unassembled WGS sequence"/>
</dbReference>
<evidence type="ECO:0000256" key="1">
    <source>
        <dbReference type="ARBA" id="ARBA00005187"/>
    </source>
</evidence>
<dbReference type="EC" id="6.3.5.4" evidence="3"/>
<comment type="pathway">
    <text evidence="1">Amino-acid biosynthesis; L-asparagine biosynthesis; L-asparagine from L-aspartate (L-Gln route): step 1/1.</text>
</comment>
<dbReference type="InterPro" id="IPR014729">
    <property type="entry name" value="Rossmann-like_a/b/a_fold"/>
</dbReference>
<evidence type="ECO:0000256" key="5">
    <source>
        <dbReference type="ARBA" id="ARBA00022840"/>
    </source>
</evidence>
<evidence type="ECO:0000313" key="13">
    <source>
        <dbReference type="EMBL" id="PRY39440.1"/>
    </source>
</evidence>
<evidence type="ECO:0000313" key="14">
    <source>
        <dbReference type="Proteomes" id="UP000239494"/>
    </source>
</evidence>
<protein>
    <recommendedName>
        <fullName evidence="3">asparagine synthase (glutamine-hydrolyzing)</fullName>
        <ecNumber evidence="3">6.3.5.4</ecNumber>
    </recommendedName>
</protein>
<dbReference type="InterPro" id="IPR029055">
    <property type="entry name" value="Ntn_hydrolases_N"/>
</dbReference>
<dbReference type="SUPFAM" id="SSF56235">
    <property type="entry name" value="N-terminal nucleophile aminohydrolases (Ntn hydrolases)"/>
    <property type="match status" value="1"/>
</dbReference>
<comment type="catalytic activity">
    <reaction evidence="8">
        <text>L-aspartate + L-glutamine + ATP + H2O = L-asparagine + L-glutamate + AMP + diphosphate + H(+)</text>
        <dbReference type="Rhea" id="RHEA:12228"/>
        <dbReference type="ChEBI" id="CHEBI:15377"/>
        <dbReference type="ChEBI" id="CHEBI:15378"/>
        <dbReference type="ChEBI" id="CHEBI:29985"/>
        <dbReference type="ChEBI" id="CHEBI:29991"/>
        <dbReference type="ChEBI" id="CHEBI:30616"/>
        <dbReference type="ChEBI" id="CHEBI:33019"/>
        <dbReference type="ChEBI" id="CHEBI:58048"/>
        <dbReference type="ChEBI" id="CHEBI:58359"/>
        <dbReference type="ChEBI" id="CHEBI:456215"/>
        <dbReference type="EC" id="6.3.5.4"/>
    </reaction>
</comment>
<evidence type="ECO:0000256" key="11">
    <source>
        <dbReference type="PIRSR" id="PIRSR001589-3"/>
    </source>
</evidence>
<keyword evidence="4 10" id="KW-0547">Nucleotide-binding</keyword>
<evidence type="ECO:0000256" key="9">
    <source>
        <dbReference type="PIRSR" id="PIRSR001589-1"/>
    </source>
</evidence>
<dbReference type="CDD" id="cd01991">
    <property type="entry name" value="Asn_synthase_B_C"/>
    <property type="match status" value="1"/>
</dbReference>
<dbReference type="Pfam" id="PF13537">
    <property type="entry name" value="GATase_7"/>
    <property type="match status" value="1"/>
</dbReference>
<feature type="site" description="Important for beta-aspartyl-AMP intermediate formation" evidence="11">
    <location>
        <position position="368"/>
    </location>
</feature>
<keyword evidence="5 10" id="KW-0067">ATP-binding</keyword>
<dbReference type="RefSeq" id="WP_106189401.1">
    <property type="nucleotide sequence ID" value="NZ_PVTF01000007.1"/>
</dbReference>
<dbReference type="Gene3D" id="3.60.20.10">
    <property type="entry name" value="Glutamine Phosphoribosylpyrophosphate, subunit 1, domain 1"/>
    <property type="match status" value="1"/>
</dbReference>
<dbReference type="AlphaFoldDB" id="A0A2T0T197"/>
<dbReference type="OrthoDB" id="9763290at2"/>
<feature type="binding site" evidence="10">
    <location>
        <position position="100"/>
    </location>
    <ligand>
        <name>L-glutamine</name>
        <dbReference type="ChEBI" id="CHEBI:58359"/>
    </ligand>
</feature>
<dbReference type="PROSITE" id="PS51278">
    <property type="entry name" value="GATASE_TYPE_2"/>
    <property type="match status" value="1"/>
</dbReference>
<reference evidence="13 14" key="1">
    <citation type="submission" date="2018-03" db="EMBL/GenBank/DDBJ databases">
        <title>Genomic Encyclopedia of Archaeal and Bacterial Type Strains, Phase II (KMG-II): from individual species to whole genera.</title>
        <authorList>
            <person name="Goeker M."/>
        </authorList>
    </citation>
    <scope>NUCLEOTIDE SEQUENCE [LARGE SCALE GENOMIC DNA]</scope>
    <source>
        <strain evidence="13 14">DSM 44720</strain>
    </source>
</reference>
<dbReference type="GO" id="GO:0004066">
    <property type="term" value="F:asparagine synthase (glutamine-hydrolyzing) activity"/>
    <property type="evidence" value="ECO:0007669"/>
    <property type="project" value="UniProtKB-EC"/>
</dbReference>
<sequence>MCGVVGFVNSGKRKEDRITNLRRGVRAIAHRGPDEVGIYDDARLSFGTVRLSVIDPLLGKQPMVTADDRYVLGFNGEIFNYLELRHELEARGVSFATRSDTEVLLHSLVVWGERALDRLNGQFAFAFYDRERQELLLGRDPFGERPLFYTEQGGSLYFASEIKGLFAFPEVRRELSADGVRANGRYWTPVPGETCFTGVRSLPPGHFARVGPAGVVVSRYFEIPVDRGAGARPGLTFEAAKEELRDRLDEAVRFRLRGDYPLGAFLSGGLDSSVIAAIVRERTTGTLPTFSITVPGSWADESAYQRVIAEKLGTDHSSVVVTGRDIRDRFPNLVRKCEALLHFCAPVASEMLAEHVGKAGVRIVLGGEGADESFFGYDILKEATVLDSCLADGFTAEREALLGKGLNDVLLTDPMTAGDILRFFQERAGDGGPVLGAHLRRFEAELLPGLLAARDGVADDDRRLAEFARAQVSGYDDLDVVGRSQVLDFVTLLCGYGMTCLADRPGAGCRIEARYPFVDRSVVEFAAGLPREWKLRGLTREKHVLREAYADVLPAEIRDRPKFGMRVPGAEHLLPTGTGDWVDELLSPRRVRDCGVLDPHGVRRLVDRVKSTEDGSVPFPDNHAYLQVLSTLLLQDSLVDDFRVPDLDIDRILLREFDGTGGALVRR</sequence>
<evidence type="ECO:0000256" key="3">
    <source>
        <dbReference type="ARBA" id="ARBA00012737"/>
    </source>
</evidence>
<evidence type="ECO:0000259" key="12">
    <source>
        <dbReference type="PROSITE" id="PS51278"/>
    </source>
</evidence>
<dbReference type="GO" id="GO:0006529">
    <property type="term" value="P:asparagine biosynthetic process"/>
    <property type="evidence" value="ECO:0007669"/>
    <property type="project" value="UniProtKB-KW"/>
</dbReference>
<keyword evidence="9" id="KW-0028">Amino-acid biosynthesis</keyword>
<dbReference type="PANTHER" id="PTHR43284">
    <property type="entry name" value="ASPARAGINE SYNTHETASE (GLUTAMINE-HYDROLYZING)"/>
    <property type="match status" value="1"/>
</dbReference>
<evidence type="ECO:0000256" key="6">
    <source>
        <dbReference type="ARBA" id="ARBA00022888"/>
    </source>
</evidence>
<accession>A0A2T0T197</accession>
<dbReference type="InterPro" id="IPR001962">
    <property type="entry name" value="Asn_synthase"/>
</dbReference>
<gene>
    <name evidence="13" type="ORF">CLV43_10723</name>
</gene>
<feature type="active site" description="For GATase activity" evidence="9">
    <location>
        <position position="2"/>
    </location>
</feature>